<dbReference type="InterPro" id="IPR027413">
    <property type="entry name" value="GROEL-like_equatorial_sf"/>
</dbReference>
<name>A0A1A9W6R1_9MUSC</name>
<dbReference type="EnsemblMetazoa" id="GBRI008233-RA">
    <property type="protein sequence ID" value="GBRI008233-PA"/>
    <property type="gene ID" value="GBRI008233"/>
</dbReference>
<dbReference type="SUPFAM" id="SSF48592">
    <property type="entry name" value="GroEL equatorial domain-like"/>
    <property type="match status" value="1"/>
</dbReference>
<evidence type="ECO:0000313" key="1">
    <source>
        <dbReference type="EnsemblMetazoa" id="GBRI008233-PA"/>
    </source>
</evidence>
<dbReference type="Pfam" id="PF00118">
    <property type="entry name" value="Cpn60_TCP1"/>
    <property type="match status" value="1"/>
</dbReference>
<protein>
    <submittedName>
        <fullName evidence="1">T-complex protein 1 subunit eta</fullName>
    </submittedName>
</protein>
<sequence length="376" mass="41570">MACEDLFQCSSRTPWFSGKGRFRWNVDSVIGNIGKIVTKNRSPLVEYCERVRDLLLEFERKIDDKLKPFSRACKANDLCATELKKICDDVKSVESARGEKIDELLQYQKKCVVGLDRLRDDAANRRRAEVSEVKSNADVARVPVVAAGAPVVIKPKVKQDSLKTKSDLTTNVDPKAIKFSDVRCRSNSSTVVNCGCEEDRSKAKAAIEGALSDGYVMQVPGKLNPRFKCKEVVRPDGAEVVVCLNCRGYNRYAKHCKENMTCVKCHGKYKSSECSSEPAVKCIDCLRSNVKFKLNLDVNHLTTGCQWYGVDIMKEDISDNFRECVWEPSIIKINALTAAAEAACMILSVDETIKSPKAAEAPAAGGPIGRGVGRPM</sequence>
<dbReference type="AlphaFoldDB" id="A0A1A9W6R1"/>
<dbReference type="GO" id="GO:0005524">
    <property type="term" value="F:ATP binding"/>
    <property type="evidence" value="ECO:0007669"/>
    <property type="project" value="InterPro"/>
</dbReference>
<reference evidence="2" key="1">
    <citation type="submission" date="2014-03" db="EMBL/GenBank/DDBJ databases">
        <authorList>
            <person name="Aksoy S."/>
            <person name="Warren W."/>
            <person name="Wilson R.K."/>
        </authorList>
    </citation>
    <scope>NUCLEOTIDE SEQUENCE [LARGE SCALE GENOMIC DNA]</scope>
    <source>
        <strain evidence="2">IAEA</strain>
    </source>
</reference>
<dbReference type="Proteomes" id="UP000091820">
    <property type="component" value="Unassembled WGS sequence"/>
</dbReference>
<keyword evidence="2" id="KW-1185">Reference proteome</keyword>
<dbReference type="Gene3D" id="1.10.560.10">
    <property type="entry name" value="GroEL-like equatorial domain"/>
    <property type="match status" value="1"/>
</dbReference>
<evidence type="ECO:0000313" key="2">
    <source>
        <dbReference type="Proteomes" id="UP000091820"/>
    </source>
</evidence>
<organism evidence="1 2">
    <name type="scientific">Glossina brevipalpis</name>
    <dbReference type="NCBI Taxonomy" id="37001"/>
    <lineage>
        <taxon>Eukaryota</taxon>
        <taxon>Metazoa</taxon>
        <taxon>Ecdysozoa</taxon>
        <taxon>Arthropoda</taxon>
        <taxon>Hexapoda</taxon>
        <taxon>Insecta</taxon>
        <taxon>Pterygota</taxon>
        <taxon>Neoptera</taxon>
        <taxon>Endopterygota</taxon>
        <taxon>Diptera</taxon>
        <taxon>Brachycera</taxon>
        <taxon>Muscomorpha</taxon>
        <taxon>Hippoboscoidea</taxon>
        <taxon>Glossinidae</taxon>
        <taxon>Glossina</taxon>
    </lineage>
</organism>
<accession>A0A1A9W6R1</accession>
<dbReference type="STRING" id="37001.A0A1A9W6R1"/>
<dbReference type="VEuPathDB" id="VectorBase:GBRI008233"/>
<dbReference type="InterPro" id="IPR002423">
    <property type="entry name" value="Cpn60/GroEL/TCP-1"/>
</dbReference>
<reference evidence="1" key="2">
    <citation type="submission" date="2020-05" db="UniProtKB">
        <authorList>
            <consortium name="EnsemblMetazoa"/>
        </authorList>
    </citation>
    <scope>IDENTIFICATION</scope>
    <source>
        <strain evidence="1">IAEA</strain>
    </source>
</reference>
<proteinExistence type="predicted"/>